<comment type="caution">
    <text evidence="1">The sequence shown here is derived from an EMBL/GenBank/DDBJ whole genome shotgun (WGS) entry which is preliminary data.</text>
</comment>
<evidence type="ECO:0000313" key="2">
    <source>
        <dbReference type="Proteomes" id="UP001631993"/>
    </source>
</evidence>
<dbReference type="EMBL" id="JBJVNE010000498">
    <property type="protein sequence ID" value="MFM9653865.1"/>
    <property type="molecule type" value="Genomic_DNA"/>
</dbReference>
<evidence type="ECO:0000313" key="1">
    <source>
        <dbReference type="EMBL" id="MFM9653865.1"/>
    </source>
</evidence>
<keyword evidence="2" id="KW-1185">Reference proteome</keyword>
<organism evidence="1 2">
    <name type="scientific">Streptomyces galilaeus</name>
    <dbReference type="NCBI Taxonomy" id="33899"/>
    <lineage>
        <taxon>Bacteria</taxon>
        <taxon>Bacillati</taxon>
        <taxon>Actinomycetota</taxon>
        <taxon>Actinomycetes</taxon>
        <taxon>Kitasatosporales</taxon>
        <taxon>Streptomycetaceae</taxon>
        <taxon>Streptomyces</taxon>
    </lineage>
</organism>
<accession>A0ABW9J1T1</accession>
<dbReference type="Proteomes" id="UP001631993">
    <property type="component" value="Unassembled WGS sequence"/>
</dbReference>
<feature type="non-terminal residue" evidence="1">
    <location>
        <position position="65"/>
    </location>
</feature>
<proteinExistence type="predicted"/>
<name>A0ABW9J1T1_STRGJ</name>
<protein>
    <submittedName>
        <fullName evidence="1">Uncharacterized protein</fullName>
    </submittedName>
</protein>
<dbReference type="RefSeq" id="WP_409098108.1">
    <property type="nucleotide sequence ID" value="NZ_JBJVNE010000498.1"/>
</dbReference>
<gene>
    <name evidence="1" type="ORF">ACKI1S_48760</name>
</gene>
<reference evidence="1 2" key="1">
    <citation type="submission" date="2024-12" db="EMBL/GenBank/DDBJ databases">
        <title>Forecasting of Potato common scab and diversities of Pathogenic streptomyces spp. in china.</title>
        <authorList>
            <person name="Handique U."/>
            <person name="Wu J."/>
        </authorList>
    </citation>
    <scope>NUCLEOTIDE SEQUENCE [LARGE SCALE GENOMIC DNA]</scope>
    <source>
        <strain evidence="1 2">ZRIMU1585</strain>
    </source>
</reference>
<sequence>MNIYNSWYELNIDRNNSPTYDNHMTVAECENIVGHWKQKLFTEHNAAIDAFVWDDGWDNYGTWTF</sequence>